<keyword evidence="3" id="KW-1185">Reference proteome</keyword>
<dbReference type="EMBL" id="HG792015">
    <property type="protein sequence ID" value="CDM29695.1"/>
    <property type="molecule type" value="Genomic_DNA"/>
</dbReference>
<gene>
    <name evidence="2" type="ORF">PROQFM164_S01g003507</name>
</gene>
<evidence type="ECO:0000313" key="2">
    <source>
        <dbReference type="EMBL" id="CDM29695.1"/>
    </source>
</evidence>
<evidence type="ECO:0000256" key="1">
    <source>
        <dbReference type="SAM" id="Phobius"/>
    </source>
</evidence>
<sequence>MSFITSFHPISILFISPLLSIFVILSSSSSHSFTTLSIFCFISFVFLIALILLIHSTVYSSGSQAKIMSLSLTFRSTYSSMSSISSGSKRWSLFRHTSQIFSYSHVLPKNR</sequence>
<accession>W6Q083</accession>
<keyword evidence="1" id="KW-0472">Membrane</keyword>
<evidence type="ECO:0000313" key="3">
    <source>
        <dbReference type="Proteomes" id="UP000030686"/>
    </source>
</evidence>
<keyword evidence="1" id="KW-0812">Transmembrane</keyword>
<dbReference type="AlphaFoldDB" id="W6Q083"/>
<dbReference type="Proteomes" id="UP000030686">
    <property type="component" value="Unassembled WGS sequence"/>
</dbReference>
<organism evidence="2 3">
    <name type="scientific">Penicillium roqueforti (strain FM164)</name>
    <dbReference type="NCBI Taxonomy" id="1365484"/>
    <lineage>
        <taxon>Eukaryota</taxon>
        <taxon>Fungi</taxon>
        <taxon>Dikarya</taxon>
        <taxon>Ascomycota</taxon>
        <taxon>Pezizomycotina</taxon>
        <taxon>Eurotiomycetes</taxon>
        <taxon>Eurotiomycetidae</taxon>
        <taxon>Eurotiales</taxon>
        <taxon>Aspergillaceae</taxon>
        <taxon>Penicillium</taxon>
    </lineage>
</organism>
<proteinExistence type="predicted"/>
<name>W6Q083_PENRF</name>
<keyword evidence="1" id="KW-1133">Transmembrane helix</keyword>
<protein>
    <submittedName>
        <fullName evidence="2">Genomic scaffold, ProqFM164S01</fullName>
    </submittedName>
</protein>
<feature type="transmembrane region" description="Helical" evidence="1">
    <location>
        <begin position="33"/>
        <end position="54"/>
    </location>
</feature>
<reference evidence="2" key="1">
    <citation type="journal article" date="2014" name="Nat. Commun.">
        <title>Multiple recent horizontal transfers of a large genomic region in cheese making fungi.</title>
        <authorList>
            <person name="Cheeseman K."/>
            <person name="Ropars J."/>
            <person name="Renault P."/>
            <person name="Dupont J."/>
            <person name="Gouzy J."/>
            <person name="Branca A."/>
            <person name="Abraham A.L."/>
            <person name="Ceppi M."/>
            <person name="Conseiller E."/>
            <person name="Debuchy R."/>
            <person name="Malagnac F."/>
            <person name="Goarin A."/>
            <person name="Silar P."/>
            <person name="Lacoste S."/>
            <person name="Sallet E."/>
            <person name="Bensimon A."/>
            <person name="Giraud T."/>
            <person name="Brygoo Y."/>
        </authorList>
    </citation>
    <scope>NUCLEOTIDE SEQUENCE [LARGE SCALE GENOMIC DNA]</scope>
    <source>
        <strain evidence="2">FM164</strain>
    </source>
</reference>
<feature type="transmembrane region" description="Helical" evidence="1">
    <location>
        <begin position="7"/>
        <end position="27"/>
    </location>
</feature>